<dbReference type="EMBL" id="CAJNJA010030664">
    <property type="protein sequence ID" value="CAE7646701.1"/>
    <property type="molecule type" value="Genomic_DNA"/>
</dbReference>
<evidence type="ECO:0000313" key="3">
    <source>
        <dbReference type="Proteomes" id="UP000601435"/>
    </source>
</evidence>
<accession>A0A812VSG5</accession>
<keyword evidence="1" id="KW-1133">Transmembrane helix</keyword>
<proteinExistence type="predicted"/>
<keyword evidence="1" id="KW-0472">Membrane</keyword>
<keyword evidence="3" id="KW-1185">Reference proteome</keyword>
<dbReference type="Proteomes" id="UP000601435">
    <property type="component" value="Unassembled WGS sequence"/>
</dbReference>
<dbReference type="AlphaFoldDB" id="A0A812VSG5"/>
<feature type="transmembrane region" description="Helical" evidence="1">
    <location>
        <begin position="12"/>
        <end position="31"/>
    </location>
</feature>
<dbReference type="OrthoDB" id="10655446at2759"/>
<protein>
    <submittedName>
        <fullName evidence="2">Uncharacterized protein</fullName>
    </submittedName>
</protein>
<reference evidence="2" key="1">
    <citation type="submission" date="2021-02" db="EMBL/GenBank/DDBJ databases">
        <authorList>
            <person name="Dougan E. K."/>
            <person name="Rhodes N."/>
            <person name="Thang M."/>
            <person name="Chan C."/>
        </authorList>
    </citation>
    <scope>NUCLEOTIDE SEQUENCE</scope>
</reference>
<gene>
    <name evidence="2" type="ORF">SNEC2469_LOCUS18277</name>
</gene>
<organism evidence="2 3">
    <name type="scientific">Symbiodinium necroappetens</name>
    <dbReference type="NCBI Taxonomy" id="1628268"/>
    <lineage>
        <taxon>Eukaryota</taxon>
        <taxon>Sar</taxon>
        <taxon>Alveolata</taxon>
        <taxon>Dinophyceae</taxon>
        <taxon>Suessiales</taxon>
        <taxon>Symbiodiniaceae</taxon>
        <taxon>Symbiodinium</taxon>
    </lineage>
</organism>
<keyword evidence="1" id="KW-0812">Transmembrane</keyword>
<name>A0A812VSG5_9DINO</name>
<comment type="caution">
    <text evidence="2">The sequence shown here is derived from an EMBL/GenBank/DDBJ whole genome shotgun (WGS) entry which is preliminary data.</text>
</comment>
<evidence type="ECO:0000313" key="2">
    <source>
        <dbReference type="EMBL" id="CAE7646701.1"/>
    </source>
</evidence>
<sequence>MKARFAQQLSNWATAAALIMAVTSVSNFMALTSQIQFMDLTTDMQGTPEVFVEFAGHFKAANFEIAQRLPDLGLPTLEDLQEYSLKAVEKLQSSFEKVGLQDFSVLVLQYCYALEASGQIAANAMLAHSRSTAQQLQKKLEAHFSSMNSTRTTKATLTEKLAEHRRLSSSKRLRGSGMEARDVELGAYDRLEHDVEDSGSFVVAEWTPQEWEEFARMAQEDGVTESDFDGLQALVPCQQSPVKEADLGCASCVSQVIAVSLVLVRWCPSCTSCTGSTS</sequence>
<evidence type="ECO:0000256" key="1">
    <source>
        <dbReference type="SAM" id="Phobius"/>
    </source>
</evidence>